<dbReference type="Proteomes" id="UP000246145">
    <property type="component" value="Unassembled WGS sequence"/>
</dbReference>
<dbReference type="InterPro" id="IPR020058">
    <property type="entry name" value="Glu/Gln-tRNA-synth_Ib_cat-dom"/>
</dbReference>
<dbReference type="GO" id="GO:0005524">
    <property type="term" value="F:ATP binding"/>
    <property type="evidence" value="ECO:0007669"/>
    <property type="project" value="UniProtKB-UniRule"/>
</dbReference>
<dbReference type="EC" id="6.1.1.17" evidence="10"/>
<dbReference type="EMBL" id="QEKO01000001">
    <property type="protein sequence ID" value="PVY68175.1"/>
    <property type="molecule type" value="Genomic_DNA"/>
</dbReference>
<evidence type="ECO:0000256" key="4">
    <source>
        <dbReference type="ARBA" id="ARBA00022490"/>
    </source>
</evidence>
<dbReference type="FunFam" id="3.40.50.620:FF:000007">
    <property type="entry name" value="Glutamate--tRNA ligase"/>
    <property type="match status" value="1"/>
</dbReference>
<dbReference type="GO" id="GO:0000049">
    <property type="term" value="F:tRNA binding"/>
    <property type="evidence" value="ECO:0007669"/>
    <property type="project" value="InterPro"/>
</dbReference>
<comment type="similarity">
    <text evidence="2 10">Belongs to the class-I aminoacyl-tRNA synthetase family. Glutamate--tRNA ligase type 1 subfamily.</text>
</comment>
<dbReference type="PRINTS" id="PR00987">
    <property type="entry name" value="TRNASYNTHGLU"/>
</dbReference>
<dbReference type="AlphaFoldDB" id="A0A2U1CQL8"/>
<comment type="catalytic activity">
    <reaction evidence="10">
        <text>tRNA(Glu) + L-glutamate + ATP = L-glutamyl-tRNA(Glu) + AMP + diphosphate</text>
        <dbReference type="Rhea" id="RHEA:23540"/>
        <dbReference type="Rhea" id="RHEA-COMP:9663"/>
        <dbReference type="Rhea" id="RHEA-COMP:9680"/>
        <dbReference type="ChEBI" id="CHEBI:29985"/>
        <dbReference type="ChEBI" id="CHEBI:30616"/>
        <dbReference type="ChEBI" id="CHEBI:33019"/>
        <dbReference type="ChEBI" id="CHEBI:78442"/>
        <dbReference type="ChEBI" id="CHEBI:78520"/>
        <dbReference type="ChEBI" id="CHEBI:456215"/>
        <dbReference type="EC" id="6.1.1.17"/>
    </reaction>
</comment>
<dbReference type="GO" id="GO:0006424">
    <property type="term" value="P:glutamyl-tRNA aminoacylation"/>
    <property type="evidence" value="ECO:0007669"/>
    <property type="project" value="UniProtKB-UniRule"/>
</dbReference>
<feature type="region of interest" description="Disordered" evidence="11">
    <location>
        <begin position="1"/>
        <end position="32"/>
    </location>
</feature>
<feature type="short sequence motif" description="'KMSKS' region" evidence="10">
    <location>
        <begin position="280"/>
        <end position="284"/>
    </location>
</feature>
<reference evidence="14 15" key="1">
    <citation type="submission" date="2018-04" db="EMBL/GenBank/DDBJ databases">
        <title>Genomic Encyclopedia of Type Strains, Phase IV (KMG-IV): sequencing the most valuable type-strain genomes for metagenomic binning, comparative biology and taxonomic classification.</title>
        <authorList>
            <person name="Goeker M."/>
        </authorList>
    </citation>
    <scope>NUCLEOTIDE SEQUENCE [LARGE SCALE GENOMIC DNA]</scope>
    <source>
        <strain evidence="14 15">DSM 10065</strain>
    </source>
</reference>
<name>A0A2U1CQL8_9BURK</name>
<evidence type="ECO:0000256" key="8">
    <source>
        <dbReference type="ARBA" id="ARBA00022917"/>
    </source>
</evidence>
<accession>A0A2U1CQL8</accession>
<dbReference type="InterPro" id="IPR045462">
    <property type="entry name" value="aa-tRNA-synth_I_cd-bd"/>
</dbReference>
<dbReference type="Pfam" id="PF19269">
    <property type="entry name" value="Anticodon_2"/>
    <property type="match status" value="1"/>
</dbReference>
<evidence type="ECO:0000313" key="14">
    <source>
        <dbReference type="EMBL" id="PVY68175.1"/>
    </source>
</evidence>
<proteinExistence type="inferred from homology"/>
<dbReference type="PANTHER" id="PTHR43311">
    <property type="entry name" value="GLUTAMATE--TRNA LIGASE"/>
    <property type="match status" value="1"/>
</dbReference>
<feature type="short sequence motif" description="'HIGH' region" evidence="10">
    <location>
        <begin position="48"/>
        <end position="58"/>
    </location>
</feature>
<dbReference type="SUPFAM" id="SSF48163">
    <property type="entry name" value="An anticodon-binding domain of class I aminoacyl-tRNA synthetases"/>
    <property type="match status" value="1"/>
</dbReference>
<keyword evidence="8 10" id="KW-0648">Protein biosynthesis</keyword>
<dbReference type="InterPro" id="IPR008925">
    <property type="entry name" value="aa_tRNA-synth_I_cd-bd_sf"/>
</dbReference>
<dbReference type="InterPro" id="IPR000924">
    <property type="entry name" value="Glu/Gln-tRNA-synth"/>
</dbReference>
<evidence type="ECO:0000256" key="1">
    <source>
        <dbReference type="ARBA" id="ARBA00004496"/>
    </source>
</evidence>
<gene>
    <name evidence="10" type="primary">gltX</name>
    <name evidence="14" type="ORF">C7440_0564</name>
</gene>
<dbReference type="NCBIfam" id="TIGR00464">
    <property type="entry name" value="gltX_bact"/>
    <property type="match status" value="1"/>
</dbReference>
<dbReference type="SUPFAM" id="SSF52374">
    <property type="entry name" value="Nucleotidylyl transferase"/>
    <property type="match status" value="1"/>
</dbReference>
<evidence type="ECO:0000256" key="11">
    <source>
        <dbReference type="SAM" id="MobiDB-lite"/>
    </source>
</evidence>
<dbReference type="GO" id="GO:0008270">
    <property type="term" value="F:zinc ion binding"/>
    <property type="evidence" value="ECO:0007669"/>
    <property type="project" value="InterPro"/>
</dbReference>
<feature type="domain" description="Glutamyl/glutaminyl-tRNA synthetase class Ib catalytic" evidence="12">
    <location>
        <begin position="42"/>
        <end position="348"/>
    </location>
</feature>
<evidence type="ECO:0000313" key="15">
    <source>
        <dbReference type="Proteomes" id="UP000246145"/>
    </source>
</evidence>
<comment type="subunit">
    <text evidence="3 10">Monomer.</text>
</comment>
<evidence type="ECO:0000256" key="3">
    <source>
        <dbReference type="ARBA" id="ARBA00011245"/>
    </source>
</evidence>
<evidence type="ECO:0000256" key="6">
    <source>
        <dbReference type="ARBA" id="ARBA00022741"/>
    </source>
</evidence>
<dbReference type="PANTHER" id="PTHR43311:SF2">
    <property type="entry name" value="GLUTAMATE--TRNA LIGASE, MITOCHONDRIAL-RELATED"/>
    <property type="match status" value="1"/>
</dbReference>
<feature type="domain" description="Aminoacyl-tRNA synthetase class I anticodon-binding" evidence="13">
    <location>
        <begin position="363"/>
        <end position="501"/>
    </location>
</feature>
<dbReference type="InterPro" id="IPR020751">
    <property type="entry name" value="aa-tRNA-synth_I_codon-bd_sub2"/>
</dbReference>
<dbReference type="GO" id="GO:0004818">
    <property type="term" value="F:glutamate-tRNA ligase activity"/>
    <property type="evidence" value="ECO:0007669"/>
    <property type="project" value="UniProtKB-UniRule"/>
</dbReference>
<dbReference type="Gene3D" id="3.40.50.620">
    <property type="entry name" value="HUPs"/>
    <property type="match status" value="1"/>
</dbReference>
<dbReference type="InterPro" id="IPR049940">
    <property type="entry name" value="GluQ/Sye"/>
</dbReference>
<sequence>MNLQYSKIRQATRPGGKLPPGHSAFNAKPKAQSMSSSIPSVVRTRFAPSPTGYLHLGGARTALFSWAYARHHQGVFVLRIEDTDLERSTPEAVQAILDGMQWLGMQPDEGPFYQMQRMDRYREVIAQMLREGSAYLCYSTPEEVEAMREKARAAGLKPRYDGTWRPEAGKTLPPVPADRKPVVRFRSPLQGSTSWNDVVKGPISFDNAELDDLVIARTDGTPTYNFCVVVDDWDMKITHVLRGDDHINNTPRQINILRALGAEPPLYGHLPMILGPDGEKLSKRHGAVSVMEYDKQGYLPEAMVNYLARLGWSHGDDELFSREQLVEWFDTRSLSKSAAQWDPKKLNWVNAHYIKHSSDEDLAAHVAPRVAELGGDPGSTDLPAVMALLKDRAETLNQLADGAMLFCAPPVQIDPELAAQHLTPEAREILRDFAEHAGALPVWDTASLAALIQETLARHGVKMPKLGIPLRLATTGRKQTPAIDAVLALLGRDAVLQRLAALQG</sequence>
<keyword evidence="5 10" id="KW-0436">Ligase</keyword>
<keyword evidence="4 10" id="KW-0963">Cytoplasm</keyword>
<feature type="binding site" evidence="10">
    <location>
        <position position="283"/>
    </location>
    <ligand>
        <name>ATP</name>
        <dbReference type="ChEBI" id="CHEBI:30616"/>
    </ligand>
</feature>
<protein>
    <recommendedName>
        <fullName evidence="10">Glutamate--tRNA ligase</fullName>
        <ecNumber evidence="10">6.1.1.17</ecNumber>
    </recommendedName>
    <alternativeName>
        <fullName evidence="10">Glutamyl-tRNA synthetase</fullName>
        <shortName evidence="10">GluRS</shortName>
    </alternativeName>
</protein>
<dbReference type="STRING" id="1231391.GCA_000308195_03384"/>
<dbReference type="InterPro" id="IPR001412">
    <property type="entry name" value="aa-tRNA-synth_I_CS"/>
</dbReference>
<dbReference type="InterPro" id="IPR004527">
    <property type="entry name" value="Glu-tRNA-ligase_bac/mito"/>
</dbReference>
<evidence type="ECO:0000256" key="7">
    <source>
        <dbReference type="ARBA" id="ARBA00022840"/>
    </source>
</evidence>
<organism evidence="14 15">
    <name type="scientific">Pusillimonas noertemannii</name>
    <dbReference type="NCBI Taxonomy" id="305977"/>
    <lineage>
        <taxon>Bacteria</taxon>
        <taxon>Pseudomonadati</taxon>
        <taxon>Pseudomonadota</taxon>
        <taxon>Betaproteobacteria</taxon>
        <taxon>Burkholderiales</taxon>
        <taxon>Alcaligenaceae</taxon>
        <taxon>Pusillimonas</taxon>
    </lineage>
</organism>
<dbReference type="InterPro" id="IPR014729">
    <property type="entry name" value="Rossmann-like_a/b/a_fold"/>
</dbReference>
<evidence type="ECO:0000259" key="12">
    <source>
        <dbReference type="Pfam" id="PF00749"/>
    </source>
</evidence>
<comment type="subcellular location">
    <subcellularLocation>
        <location evidence="1 10">Cytoplasm</location>
    </subcellularLocation>
</comment>
<keyword evidence="15" id="KW-1185">Reference proteome</keyword>
<dbReference type="HAMAP" id="MF_00022">
    <property type="entry name" value="Glu_tRNA_synth_type1"/>
    <property type="match status" value="1"/>
</dbReference>
<keyword evidence="7 10" id="KW-0067">ATP-binding</keyword>
<evidence type="ECO:0000259" key="13">
    <source>
        <dbReference type="Pfam" id="PF19269"/>
    </source>
</evidence>
<comment type="caution">
    <text evidence="10">Lacks conserved residue(s) required for the propagation of feature annotation.</text>
</comment>
<comment type="caution">
    <text evidence="14">The sequence shown here is derived from an EMBL/GenBank/DDBJ whole genome shotgun (WGS) entry which is preliminary data.</text>
</comment>
<dbReference type="PROSITE" id="PS00178">
    <property type="entry name" value="AA_TRNA_LIGASE_I"/>
    <property type="match status" value="1"/>
</dbReference>
<keyword evidence="9 10" id="KW-0030">Aminoacyl-tRNA synthetase</keyword>
<dbReference type="CDD" id="cd00808">
    <property type="entry name" value="GluRS_core"/>
    <property type="match status" value="1"/>
</dbReference>
<keyword evidence="6 10" id="KW-0547">Nucleotide-binding</keyword>
<dbReference type="InterPro" id="IPR033910">
    <property type="entry name" value="GluRS_core"/>
</dbReference>
<evidence type="ECO:0000256" key="9">
    <source>
        <dbReference type="ARBA" id="ARBA00023146"/>
    </source>
</evidence>
<dbReference type="Gene3D" id="1.10.10.350">
    <property type="match status" value="1"/>
</dbReference>
<evidence type="ECO:0000256" key="10">
    <source>
        <dbReference type="HAMAP-Rule" id="MF_00022"/>
    </source>
</evidence>
<dbReference type="Pfam" id="PF00749">
    <property type="entry name" value="tRNA-synt_1c"/>
    <property type="match status" value="1"/>
</dbReference>
<comment type="function">
    <text evidence="10">Catalyzes the attachment of glutamate to tRNA(Glu) in a two-step reaction: glutamate is first activated by ATP to form Glu-AMP and then transferred to the acceptor end of tRNA(Glu).</text>
</comment>
<dbReference type="GO" id="GO:0005829">
    <property type="term" value="C:cytosol"/>
    <property type="evidence" value="ECO:0007669"/>
    <property type="project" value="TreeGrafter"/>
</dbReference>
<evidence type="ECO:0000256" key="5">
    <source>
        <dbReference type="ARBA" id="ARBA00022598"/>
    </source>
</evidence>
<evidence type="ECO:0000256" key="2">
    <source>
        <dbReference type="ARBA" id="ARBA00007894"/>
    </source>
</evidence>